<evidence type="ECO:0000256" key="2">
    <source>
        <dbReference type="ARBA" id="ARBA00022692"/>
    </source>
</evidence>
<dbReference type="InterPro" id="IPR036640">
    <property type="entry name" value="ABC1_TM_sf"/>
</dbReference>
<dbReference type="EMBL" id="CP101989">
    <property type="protein sequence ID" value="UUI66750.1"/>
    <property type="molecule type" value="Genomic_DNA"/>
</dbReference>
<proteinExistence type="predicted"/>
<dbReference type="InterPro" id="IPR003439">
    <property type="entry name" value="ABC_transporter-like_ATP-bd"/>
</dbReference>
<accession>A0ABY5K9Z9</accession>
<comment type="subcellular location">
    <subcellularLocation>
        <location evidence="1">Cell membrane</location>
        <topology evidence="1">Multi-pass membrane protein</topology>
    </subcellularLocation>
</comment>
<gene>
    <name evidence="9" type="ORF">NP075_08655</name>
</gene>
<evidence type="ECO:0000256" key="3">
    <source>
        <dbReference type="ARBA" id="ARBA00022741"/>
    </source>
</evidence>
<reference evidence="9 10" key="1">
    <citation type="submission" date="2022-07" db="EMBL/GenBank/DDBJ databases">
        <title>Novel species in genus cellulomonas.</title>
        <authorList>
            <person name="Ye L."/>
        </authorList>
    </citation>
    <scope>NUCLEOTIDE SEQUENCE [LARGE SCALE GENOMIC DNA]</scope>
    <source>
        <strain evidence="10">zg-Y908</strain>
    </source>
</reference>
<protein>
    <submittedName>
        <fullName evidence="9">ABC transporter ATP-binding protein/permease</fullName>
    </submittedName>
</protein>
<feature type="transmembrane region" description="Helical" evidence="7">
    <location>
        <begin position="85"/>
        <end position="106"/>
    </location>
</feature>
<evidence type="ECO:0000256" key="7">
    <source>
        <dbReference type="SAM" id="Phobius"/>
    </source>
</evidence>
<dbReference type="GO" id="GO:0005524">
    <property type="term" value="F:ATP binding"/>
    <property type="evidence" value="ECO:0007669"/>
    <property type="project" value="UniProtKB-KW"/>
</dbReference>
<evidence type="ECO:0000256" key="4">
    <source>
        <dbReference type="ARBA" id="ARBA00022840"/>
    </source>
</evidence>
<keyword evidence="3" id="KW-0547">Nucleotide-binding</keyword>
<name>A0ABY5K9Z9_9CELL</name>
<dbReference type="Gene3D" id="1.20.1560.10">
    <property type="entry name" value="ABC transporter type 1, transmembrane domain"/>
    <property type="match status" value="1"/>
</dbReference>
<dbReference type="PANTHER" id="PTHR24221">
    <property type="entry name" value="ATP-BINDING CASSETTE SUB-FAMILY B"/>
    <property type="match status" value="1"/>
</dbReference>
<keyword evidence="4 9" id="KW-0067">ATP-binding</keyword>
<keyword evidence="10" id="KW-1185">Reference proteome</keyword>
<dbReference type="PROSITE" id="PS00211">
    <property type="entry name" value="ABC_TRANSPORTER_1"/>
    <property type="match status" value="1"/>
</dbReference>
<dbReference type="SUPFAM" id="SSF90123">
    <property type="entry name" value="ABC transporter transmembrane region"/>
    <property type="match status" value="1"/>
</dbReference>
<dbReference type="InterPro" id="IPR003593">
    <property type="entry name" value="AAA+_ATPase"/>
</dbReference>
<dbReference type="PANTHER" id="PTHR24221:SF654">
    <property type="entry name" value="ATP-BINDING CASSETTE SUB-FAMILY B MEMBER 6"/>
    <property type="match status" value="1"/>
</dbReference>
<evidence type="ECO:0000313" key="10">
    <source>
        <dbReference type="Proteomes" id="UP001317322"/>
    </source>
</evidence>
<sequence length="643" mass="70116">MTRQDQTPSSTTTWSRWKAEAVRPRLLILRHLPVAGVGLVTTLVVVNLLLGLLPIGFVVATSALVGEVPGAVAGGEGSDAWRELVRLFVLAAAAFVVQQVLAPVQLTLGEIARRRVDGHVHQRLIGISMRSTGIGPMEQQDSLDALKEASRRLDGSWETPGMACAGLIALVARYTSLVGYCVLVGAVVSWFAGAALLVTVLVFRYGNRGGLRKYSQAWSSVIAVFRRATYLRTLALSGSAAKELRVFGLTGWLGDRYADAHRQWLAPVWRARRRIYLLPYLAYTAIGLAVSVLVFVALARTGAAGSVTLAELAIGLQATMGALMLGGYYPESDDATQLGMLAAEGMEKLDERVARHDTVPSQRGTVDPASLDVPSVRFEGVRFHYPGSRRPVHDGLDLELEPGRCTALVGINGAGKTTLVKLLTRLYEPTSGTIRFGGVDLREMEVDRWRRQVSVVFQEFLRFELSAADNIALGAVHVPRDETAVRRAAERAGIRDVLESLPHGFETPLSRAYTGGVDLSGGQWQRVAIARAFYALEAGARLLVLDEPTSALDVRAEARFFEQFVERTRGATSLLISHRFSSVRHADRIIVLEHGRVLEQGTHDELEAAGGRYAELFHLQAERFTQDDVPDERAVTTARGAER</sequence>
<keyword evidence="5 7" id="KW-1133">Transmembrane helix</keyword>
<keyword evidence="6 7" id="KW-0472">Membrane</keyword>
<evidence type="ECO:0000256" key="1">
    <source>
        <dbReference type="ARBA" id="ARBA00004651"/>
    </source>
</evidence>
<evidence type="ECO:0000256" key="6">
    <source>
        <dbReference type="ARBA" id="ARBA00023136"/>
    </source>
</evidence>
<dbReference type="InterPro" id="IPR017871">
    <property type="entry name" value="ABC_transporter-like_CS"/>
</dbReference>
<evidence type="ECO:0000313" key="9">
    <source>
        <dbReference type="EMBL" id="UUI66750.1"/>
    </source>
</evidence>
<dbReference type="InterPro" id="IPR027417">
    <property type="entry name" value="P-loop_NTPase"/>
</dbReference>
<keyword evidence="2 7" id="KW-0812">Transmembrane</keyword>
<feature type="transmembrane region" description="Helical" evidence="7">
    <location>
        <begin position="182"/>
        <end position="203"/>
    </location>
</feature>
<dbReference type="Gene3D" id="3.40.50.300">
    <property type="entry name" value="P-loop containing nucleotide triphosphate hydrolases"/>
    <property type="match status" value="1"/>
</dbReference>
<dbReference type="PROSITE" id="PS50893">
    <property type="entry name" value="ABC_TRANSPORTER_2"/>
    <property type="match status" value="1"/>
</dbReference>
<feature type="transmembrane region" description="Helical" evidence="7">
    <location>
        <begin position="280"/>
        <end position="299"/>
    </location>
</feature>
<dbReference type="RefSeq" id="WP_227562802.1">
    <property type="nucleotide sequence ID" value="NZ_CP101989.1"/>
</dbReference>
<organism evidence="9 10">
    <name type="scientific">Cellulomonas wangsupingiae</name>
    <dbReference type="NCBI Taxonomy" id="2968085"/>
    <lineage>
        <taxon>Bacteria</taxon>
        <taxon>Bacillati</taxon>
        <taxon>Actinomycetota</taxon>
        <taxon>Actinomycetes</taxon>
        <taxon>Micrococcales</taxon>
        <taxon>Cellulomonadaceae</taxon>
        <taxon>Cellulomonas</taxon>
    </lineage>
</organism>
<evidence type="ECO:0000256" key="5">
    <source>
        <dbReference type="ARBA" id="ARBA00022989"/>
    </source>
</evidence>
<dbReference type="Pfam" id="PF00005">
    <property type="entry name" value="ABC_tran"/>
    <property type="match status" value="1"/>
</dbReference>
<feature type="domain" description="ABC transporter" evidence="8">
    <location>
        <begin position="376"/>
        <end position="619"/>
    </location>
</feature>
<dbReference type="InterPro" id="IPR039421">
    <property type="entry name" value="Type_1_exporter"/>
</dbReference>
<evidence type="ECO:0000259" key="8">
    <source>
        <dbReference type="PROSITE" id="PS50893"/>
    </source>
</evidence>
<dbReference type="Proteomes" id="UP001317322">
    <property type="component" value="Chromosome"/>
</dbReference>
<dbReference type="SUPFAM" id="SSF52540">
    <property type="entry name" value="P-loop containing nucleoside triphosphate hydrolases"/>
    <property type="match status" value="1"/>
</dbReference>
<dbReference type="SMART" id="SM00382">
    <property type="entry name" value="AAA"/>
    <property type="match status" value="1"/>
</dbReference>
<feature type="transmembrane region" description="Helical" evidence="7">
    <location>
        <begin position="32"/>
        <end position="65"/>
    </location>
</feature>